<feature type="disulfide bond" evidence="8">
    <location>
        <begin position="175"/>
        <end position="222"/>
    </location>
</feature>
<protein>
    <submittedName>
        <fullName evidence="10">Penicillin-insensitive murein endopeptidase</fullName>
    </submittedName>
</protein>
<keyword evidence="3 9" id="KW-0732">Signal</keyword>
<keyword evidence="8" id="KW-1015">Disulfide bond</keyword>
<keyword evidence="11" id="KW-1185">Reference proteome</keyword>
<dbReference type="Gene3D" id="3.30.1380.10">
    <property type="match status" value="1"/>
</dbReference>
<evidence type="ECO:0000256" key="9">
    <source>
        <dbReference type="SAM" id="SignalP"/>
    </source>
</evidence>
<evidence type="ECO:0000256" key="6">
    <source>
        <dbReference type="ARBA" id="ARBA00022833"/>
    </source>
</evidence>
<evidence type="ECO:0000256" key="2">
    <source>
        <dbReference type="ARBA" id="ARBA00022723"/>
    </source>
</evidence>
<dbReference type="GO" id="GO:0008237">
    <property type="term" value="F:metallopeptidase activity"/>
    <property type="evidence" value="ECO:0007669"/>
    <property type="project" value="UniProtKB-KW"/>
</dbReference>
<evidence type="ECO:0000256" key="5">
    <source>
        <dbReference type="ARBA" id="ARBA00022801"/>
    </source>
</evidence>
<organism evidence="10 11">
    <name type="scientific">Oceanisphaera profunda</name>
    <dbReference type="NCBI Taxonomy" id="1416627"/>
    <lineage>
        <taxon>Bacteria</taxon>
        <taxon>Pseudomonadati</taxon>
        <taxon>Pseudomonadota</taxon>
        <taxon>Gammaproteobacteria</taxon>
        <taxon>Aeromonadales</taxon>
        <taxon>Aeromonadaceae</taxon>
        <taxon>Oceanisphaera</taxon>
    </lineage>
</organism>
<proteinExistence type="predicted"/>
<evidence type="ECO:0000313" key="11">
    <source>
        <dbReference type="Proteomes" id="UP000243937"/>
    </source>
</evidence>
<reference evidence="10 11" key="1">
    <citation type="journal article" date="2014" name="Int. J. Syst. Evol. Microbiol.">
        <title>Oceanisphaera profunda sp. nov., a marine bacterium isolated from deep-sea sediment, and emended description of the genus Oceanisphaera.</title>
        <authorList>
            <person name="Xu Z."/>
            <person name="Zhang X.Y."/>
            <person name="Su H.N."/>
            <person name="Yu Z.C."/>
            <person name="Liu C."/>
            <person name="Li H."/>
            <person name="Chen X.L."/>
            <person name="Song X.Y."/>
            <person name="Xie B.B."/>
            <person name="Qin Q.L."/>
            <person name="Zhou B.C."/>
            <person name="Shi M."/>
            <person name="Huang Y."/>
            <person name="Zhang Y.Z."/>
        </authorList>
    </citation>
    <scope>NUCLEOTIDE SEQUENCE [LARGE SCALE GENOMIC DNA]</scope>
    <source>
        <strain evidence="10 11">SM1222</strain>
    </source>
</reference>
<dbReference type="InterPro" id="IPR005073">
    <property type="entry name" value="Peptidase_M74"/>
</dbReference>
<evidence type="ECO:0000256" key="1">
    <source>
        <dbReference type="ARBA" id="ARBA00022670"/>
    </source>
</evidence>
<dbReference type="GO" id="GO:0030288">
    <property type="term" value="C:outer membrane-bounded periplasmic space"/>
    <property type="evidence" value="ECO:0007669"/>
    <property type="project" value="InterPro"/>
</dbReference>
<feature type="disulfide bond" evidence="8">
    <location>
        <begin position="33"/>
        <end position="254"/>
    </location>
</feature>
<dbReference type="GO" id="GO:0006508">
    <property type="term" value="P:proteolysis"/>
    <property type="evidence" value="ECO:0007669"/>
    <property type="project" value="UniProtKB-KW"/>
</dbReference>
<keyword evidence="6" id="KW-0862">Zinc</keyword>
<keyword evidence="5" id="KW-0378">Hydrolase</keyword>
<feature type="disulfide bond" evidence="8">
    <location>
        <begin position="203"/>
        <end position="210"/>
    </location>
</feature>
<sequence length="261" mass="28921">MSKWKGAVWLALMVGLAPHITSAEAVGGYAAGCQFSSQALPGTGTGFHVIRASRERFYGQPVLIDYLHNLGKKVERAELPPMLVADMAKQRGGPFNFGHRSHQTGLDADIWLRTPPKPVSSSQLEQVPEIDMVNHKLYILNSHFQDQQRQLIALAAQDERVSRIFVHPLIKQAMCHTYGDAPWLNRLRPWYGHSGHFHVRLQCPKADIHCVPQAPVPAGTGCDRELHSWLKDKTGALSGGGSTTPFRPALPPRCQSWVPGY</sequence>
<gene>
    <name evidence="10" type="ORF">CBP31_14915</name>
</gene>
<feature type="chain" id="PRO_5012462983" evidence="9">
    <location>
        <begin position="26"/>
        <end position="261"/>
    </location>
</feature>
<dbReference type="GO" id="GO:0046872">
    <property type="term" value="F:metal ion binding"/>
    <property type="evidence" value="ECO:0007669"/>
    <property type="project" value="UniProtKB-KW"/>
</dbReference>
<keyword evidence="7" id="KW-0482">Metalloprotease</keyword>
<dbReference type="Proteomes" id="UP000243937">
    <property type="component" value="Chromosome"/>
</dbReference>
<dbReference type="KEGG" id="opf:CBP31_14915"/>
<evidence type="ECO:0000256" key="8">
    <source>
        <dbReference type="PIRSR" id="PIRSR018455-2"/>
    </source>
</evidence>
<feature type="signal peptide" evidence="9">
    <location>
        <begin position="1"/>
        <end position="25"/>
    </location>
</feature>
<evidence type="ECO:0000313" key="10">
    <source>
        <dbReference type="EMBL" id="ART83766.1"/>
    </source>
</evidence>
<dbReference type="GO" id="GO:0004252">
    <property type="term" value="F:serine-type endopeptidase activity"/>
    <property type="evidence" value="ECO:0007669"/>
    <property type="project" value="InterPro"/>
</dbReference>
<dbReference type="EMBL" id="CP021377">
    <property type="protein sequence ID" value="ART83766.1"/>
    <property type="molecule type" value="Genomic_DNA"/>
</dbReference>
<dbReference type="RefSeq" id="WP_227875059.1">
    <property type="nucleotide sequence ID" value="NZ_CP021377.1"/>
</dbReference>
<evidence type="ECO:0000256" key="3">
    <source>
        <dbReference type="ARBA" id="ARBA00022729"/>
    </source>
</evidence>
<dbReference type="SUPFAM" id="SSF55166">
    <property type="entry name" value="Hedgehog/DD-peptidase"/>
    <property type="match status" value="1"/>
</dbReference>
<dbReference type="NCBIfam" id="NF006947">
    <property type="entry name" value="PRK09429.1"/>
    <property type="match status" value="1"/>
</dbReference>
<dbReference type="AlphaFoldDB" id="A0A1Y0D9G7"/>
<name>A0A1Y0D9G7_9GAMM</name>
<dbReference type="PIRSF" id="PIRSF018455">
    <property type="entry name" value="MepA"/>
    <property type="match status" value="1"/>
</dbReference>
<keyword evidence="2" id="KW-0479">Metal-binding</keyword>
<keyword evidence="4" id="KW-0574">Periplasm</keyword>
<keyword evidence="1" id="KW-0645">Protease</keyword>
<dbReference type="InterPro" id="IPR009045">
    <property type="entry name" value="Zn_M74/Hedgehog-like"/>
</dbReference>
<accession>A0A1Y0D9G7</accession>
<evidence type="ECO:0000256" key="4">
    <source>
        <dbReference type="ARBA" id="ARBA00022764"/>
    </source>
</evidence>
<dbReference type="Pfam" id="PF03411">
    <property type="entry name" value="Peptidase_M74"/>
    <property type="match status" value="1"/>
</dbReference>
<evidence type="ECO:0000256" key="7">
    <source>
        <dbReference type="ARBA" id="ARBA00023049"/>
    </source>
</evidence>